<dbReference type="GO" id="GO:0016491">
    <property type="term" value="F:oxidoreductase activity"/>
    <property type="evidence" value="ECO:0007669"/>
    <property type="project" value="UniProtKB-KW"/>
</dbReference>
<keyword evidence="4" id="KW-0288">FMN</keyword>
<dbReference type="InterPro" id="IPR000415">
    <property type="entry name" value="Nitroreductase-like"/>
</dbReference>
<dbReference type="PANTHER" id="PTHR43673">
    <property type="entry name" value="NAD(P)H NITROREDUCTASE YDGI-RELATED"/>
    <property type="match status" value="1"/>
</dbReference>
<evidence type="ECO:0000313" key="8">
    <source>
        <dbReference type="Proteomes" id="UP000198525"/>
    </source>
</evidence>
<evidence type="ECO:0000259" key="6">
    <source>
        <dbReference type="Pfam" id="PF00881"/>
    </source>
</evidence>
<dbReference type="OrthoDB" id="9809288at2"/>
<dbReference type="Proteomes" id="UP000198525">
    <property type="component" value="Unassembled WGS sequence"/>
</dbReference>
<feature type="domain" description="Nitroreductase" evidence="6">
    <location>
        <begin position="9"/>
        <end position="185"/>
    </location>
</feature>
<dbReference type="EMBL" id="FNES01000003">
    <property type="protein sequence ID" value="SDJ12701.1"/>
    <property type="molecule type" value="Genomic_DNA"/>
</dbReference>
<dbReference type="Pfam" id="PF00881">
    <property type="entry name" value="Nitroreductase"/>
    <property type="match status" value="1"/>
</dbReference>
<gene>
    <name evidence="7" type="ORF">SAMN04487954_103119</name>
</gene>
<accession>A0A1G8R6W0</accession>
<dbReference type="Gene3D" id="3.40.109.10">
    <property type="entry name" value="NADH Oxidase"/>
    <property type="match status" value="1"/>
</dbReference>
<dbReference type="InterPro" id="IPR029479">
    <property type="entry name" value="Nitroreductase"/>
</dbReference>
<name>A0A1G8R6W0_9GAMM</name>
<evidence type="ECO:0000256" key="2">
    <source>
        <dbReference type="ARBA" id="ARBA00007118"/>
    </source>
</evidence>
<dbReference type="AlphaFoldDB" id="A0A1G8R6W0"/>
<evidence type="ECO:0000256" key="3">
    <source>
        <dbReference type="ARBA" id="ARBA00022630"/>
    </source>
</evidence>
<dbReference type="PANTHER" id="PTHR43673:SF2">
    <property type="entry name" value="NITROREDUCTASE"/>
    <property type="match status" value="1"/>
</dbReference>
<keyword evidence="3" id="KW-0285">Flavoprotein</keyword>
<comment type="cofactor">
    <cofactor evidence="1">
        <name>FMN</name>
        <dbReference type="ChEBI" id="CHEBI:58210"/>
    </cofactor>
</comment>
<evidence type="ECO:0000256" key="5">
    <source>
        <dbReference type="ARBA" id="ARBA00023002"/>
    </source>
</evidence>
<evidence type="ECO:0000313" key="7">
    <source>
        <dbReference type="EMBL" id="SDJ12701.1"/>
    </source>
</evidence>
<dbReference type="STRING" id="376427.SAMN04487954_103119"/>
<evidence type="ECO:0000256" key="1">
    <source>
        <dbReference type="ARBA" id="ARBA00001917"/>
    </source>
</evidence>
<sequence length="213" mass="23579">MKLIEALNWRYATKRMTGAKVPAERVERILEAVRLAPSSYGLQPYSVLVIEDPALRERIGPVAFDQPQIVQSSHLLVFAAWDPVEARHVDELTQLIAETRGIEASELDAYGATIKGTLDGFATPHERFQWAARQAYLALGTALAATAVERVDASPMEGFDPAALDRLLDLEAQGLRSVALLALGYRDTEADRHAGLAKVRWPRERLFIHVPEA</sequence>
<dbReference type="SUPFAM" id="SSF55469">
    <property type="entry name" value="FMN-dependent nitroreductase-like"/>
    <property type="match status" value="1"/>
</dbReference>
<reference evidence="7 8" key="1">
    <citation type="submission" date="2016-10" db="EMBL/GenBank/DDBJ databases">
        <authorList>
            <person name="de Groot N.N."/>
        </authorList>
    </citation>
    <scope>NUCLEOTIDE SEQUENCE [LARGE SCALE GENOMIC DNA]</scope>
    <source>
        <strain evidence="7 8">CGMCC 1.6133</strain>
    </source>
</reference>
<organism evidence="7 8">
    <name type="scientific">Billgrantia gudaonensis</name>
    <dbReference type="NCBI Taxonomy" id="376427"/>
    <lineage>
        <taxon>Bacteria</taxon>
        <taxon>Pseudomonadati</taxon>
        <taxon>Pseudomonadota</taxon>
        <taxon>Gammaproteobacteria</taxon>
        <taxon>Oceanospirillales</taxon>
        <taxon>Halomonadaceae</taxon>
        <taxon>Billgrantia</taxon>
    </lineage>
</organism>
<proteinExistence type="inferred from homology"/>
<evidence type="ECO:0000256" key="4">
    <source>
        <dbReference type="ARBA" id="ARBA00022643"/>
    </source>
</evidence>
<dbReference type="RefSeq" id="WP_089683579.1">
    <property type="nucleotide sequence ID" value="NZ_FNES01000003.1"/>
</dbReference>
<comment type="similarity">
    <text evidence="2">Belongs to the nitroreductase family.</text>
</comment>
<protein>
    <submittedName>
        <fullName evidence="7">Nitroreductase</fullName>
    </submittedName>
</protein>
<keyword evidence="5" id="KW-0560">Oxidoreductase</keyword>
<keyword evidence="8" id="KW-1185">Reference proteome</keyword>